<evidence type="ECO:0000313" key="5">
    <source>
        <dbReference type="Proteomes" id="UP000219329"/>
    </source>
</evidence>
<keyword evidence="1" id="KW-1003">Cell membrane</keyword>
<dbReference type="CDD" id="cd06971">
    <property type="entry name" value="PgpA"/>
    <property type="match status" value="1"/>
</dbReference>
<feature type="transmembrane region" description="Helical" evidence="2">
    <location>
        <begin position="88"/>
        <end position="111"/>
    </location>
</feature>
<comment type="cofactor">
    <cofactor evidence="1">
        <name>Mg(2+)</name>
        <dbReference type="ChEBI" id="CHEBI:18420"/>
    </cofactor>
</comment>
<evidence type="ECO:0000256" key="1">
    <source>
        <dbReference type="PIRNR" id="PIRNR006162"/>
    </source>
</evidence>
<comment type="function">
    <text evidence="1">Lipid phosphatase which dephosphorylates phosphatidylglycerophosphate (PGP) to phosphatidylglycerol (PG).</text>
</comment>
<dbReference type="PIRSF" id="PIRSF006162">
    <property type="entry name" value="PgpA"/>
    <property type="match status" value="1"/>
</dbReference>
<organism evidence="4 5">
    <name type="scientific">OM182 bacterium MED-G28</name>
    <dbReference type="NCBI Taxonomy" id="1986256"/>
    <lineage>
        <taxon>Bacteria</taxon>
        <taxon>Pseudomonadati</taxon>
        <taxon>Pseudomonadota</taxon>
        <taxon>Gammaproteobacteria</taxon>
        <taxon>OMG group</taxon>
        <taxon>OM182 clade</taxon>
    </lineage>
</organism>
<keyword evidence="1" id="KW-0443">Lipid metabolism</keyword>
<evidence type="ECO:0000259" key="3">
    <source>
        <dbReference type="Pfam" id="PF04608"/>
    </source>
</evidence>
<dbReference type="InterPro" id="IPR026037">
    <property type="entry name" value="PgpA"/>
</dbReference>
<dbReference type="GO" id="GO:0005886">
    <property type="term" value="C:plasma membrane"/>
    <property type="evidence" value="ECO:0007669"/>
    <property type="project" value="UniProtKB-SubCell"/>
</dbReference>
<evidence type="ECO:0000256" key="2">
    <source>
        <dbReference type="SAM" id="Phobius"/>
    </source>
</evidence>
<protein>
    <recommendedName>
        <fullName evidence="1">Phosphatidylglycerophosphatase A</fullName>
        <ecNumber evidence="1">3.1.3.27</ecNumber>
    </recommendedName>
    <alternativeName>
        <fullName evidence="1">Phosphatidylglycerolphosphate phosphatase A</fullName>
    </alternativeName>
</protein>
<keyword evidence="1" id="KW-0595">Phospholipid degradation</keyword>
<dbReference type="PANTHER" id="PTHR36305:SF1">
    <property type="entry name" value="PHOSPHATIDYLGLYCEROPHOSPHATASE A"/>
    <property type="match status" value="1"/>
</dbReference>
<keyword evidence="1 2" id="KW-0472">Membrane</keyword>
<gene>
    <name evidence="4" type="ORF">CNF02_03200</name>
</gene>
<keyword evidence="1" id="KW-1208">Phospholipid metabolism</keyword>
<comment type="subcellular location">
    <subcellularLocation>
        <location evidence="1">Cell inner membrane</location>
        <topology evidence="1">Multi-pass membrane protein</topology>
    </subcellularLocation>
</comment>
<keyword evidence="1" id="KW-0479">Metal-binding</keyword>
<keyword evidence="1" id="KW-0997">Cell inner membrane</keyword>
<dbReference type="AlphaFoldDB" id="A0A2A5WFL1"/>
<feature type="transmembrane region" description="Helical" evidence="2">
    <location>
        <begin position="49"/>
        <end position="67"/>
    </location>
</feature>
<dbReference type="UniPathway" id="UPA00084">
    <property type="reaction ID" value="UER00504"/>
</dbReference>
<comment type="caution">
    <text evidence="4">The sequence shown here is derived from an EMBL/GenBank/DDBJ whole genome shotgun (WGS) entry which is preliminary data.</text>
</comment>
<dbReference type="GO" id="GO:0009395">
    <property type="term" value="P:phospholipid catabolic process"/>
    <property type="evidence" value="ECO:0007669"/>
    <property type="project" value="UniProtKB-KW"/>
</dbReference>
<comment type="pathway">
    <text evidence="1">Phospholipid metabolism; phosphatidylglycerol biosynthesis; phosphatidylglycerol from CDP-diacylglycerol: step 2/2.</text>
</comment>
<evidence type="ECO:0000313" key="4">
    <source>
        <dbReference type="EMBL" id="PDH35048.1"/>
    </source>
</evidence>
<dbReference type="InterPro" id="IPR007686">
    <property type="entry name" value="YutG/PgpA"/>
</dbReference>
<dbReference type="EC" id="3.1.3.27" evidence="1"/>
<keyword evidence="1" id="KW-0442">Lipid degradation</keyword>
<feature type="domain" description="YutG/PgpA" evidence="3">
    <location>
        <begin position="16"/>
        <end position="153"/>
    </location>
</feature>
<proteinExistence type="predicted"/>
<dbReference type="Proteomes" id="UP000219329">
    <property type="component" value="Unassembled WGS sequence"/>
</dbReference>
<name>A0A2A5WFL1_9GAMM</name>
<dbReference type="GO" id="GO:0046872">
    <property type="term" value="F:metal ion binding"/>
    <property type="evidence" value="ECO:0007669"/>
    <property type="project" value="UniProtKB-KW"/>
</dbReference>
<keyword evidence="1 2" id="KW-0812">Transmembrane</keyword>
<dbReference type="GO" id="GO:0006655">
    <property type="term" value="P:phosphatidylglycerol biosynthetic process"/>
    <property type="evidence" value="ECO:0007669"/>
    <property type="project" value="UniProtKB-UniPathway"/>
</dbReference>
<comment type="catalytic activity">
    <reaction evidence="1">
        <text>a 1,2-diacyl-sn-glycero-3-phospho-(1'-sn-glycero-3'-phosphate) + H2O = a 1,2-diacyl-sn-glycero-3-phospho-(1'-sn-glycerol) + phosphate</text>
        <dbReference type="Rhea" id="RHEA:33751"/>
        <dbReference type="ChEBI" id="CHEBI:15377"/>
        <dbReference type="ChEBI" id="CHEBI:43474"/>
        <dbReference type="ChEBI" id="CHEBI:60110"/>
        <dbReference type="ChEBI" id="CHEBI:64716"/>
        <dbReference type="EC" id="3.1.3.27"/>
    </reaction>
</comment>
<keyword evidence="1" id="KW-0460">Magnesium</keyword>
<dbReference type="GO" id="GO:0008962">
    <property type="term" value="F:phosphatidylglycerophosphatase activity"/>
    <property type="evidence" value="ECO:0007669"/>
    <property type="project" value="UniProtKB-EC"/>
</dbReference>
<sequence>MTGLARTVLTNPIHFLAFGFGAGLSPKAPGTVGTIVAVPFYLVLAHTSVWVYVGILAISLAIGIWLCGRSAENLGVHDHGGIVWDEFVGYWITMFMAPAGWIWVILGFLFFRLLDILKPWPINFIDKHVKGGLGIMLDDVLAGIMSALCIQALSVLLI</sequence>
<feature type="transmembrane region" description="Helical" evidence="2">
    <location>
        <begin position="140"/>
        <end position="157"/>
    </location>
</feature>
<accession>A0A2A5WFL1</accession>
<dbReference type="Pfam" id="PF04608">
    <property type="entry name" value="PgpA"/>
    <property type="match status" value="1"/>
</dbReference>
<reference evidence="4 5" key="1">
    <citation type="submission" date="2017-08" db="EMBL/GenBank/DDBJ databases">
        <title>Fine stratification of microbial communities through a metagenomic profile of the photic zone.</title>
        <authorList>
            <person name="Haro-Moreno J.M."/>
            <person name="Lopez-Perez M."/>
            <person name="De La Torre J."/>
            <person name="Picazo A."/>
            <person name="Camacho A."/>
            <person name="Rodriguez-Valera F."/>
        </authorList>
    </citation>
    <scope>NUCLEOTIDE SEQUENCE [LARGE SCALE GENOMIC DNA]</scope>
    <source>
        <strain evidence="4">MED-G28</strain>
    </source>
</reference>
<keyword evidence="1" id="KW-0378">Hydrolase</keyword>
<dbReference type="EMBL" id="NTJZ01000002">
    <property type="protein sequence ID" value="PDH35048.1"/>
    <property type="molecule type" value="Genomic_DNA"/>
</dbReference>
<dbReference type="InterPro" id="IPR036681">
    <property type="entry name" value="PgpA-like_sf"/>
</dbReference>
<dbReference type="SUPFAM" id="SSF101307">
    <property type="entry name" value="YutG-like"/>
    <property type="match status" value="1"/>
</dbReference>
<keyword evidence="2" id="KW-1133">Transmembrane helix</keyword>
<dbReference type="PANTHER" id="PTHR36305">
    <property type="entry name" value="PHOSPHATIDYLGLYCEROPHOSPHATASE A"/>
    <property type="match status" value="1"/>
</dbReference>